<evidence type="ECO:0000256" key="2">
    <source>
        <dbReference type="ARBA" id="ARBA00022980"/>
    </source>
</evidence>
<evidence type="ECO:0000313" key="4">
    <source>
        <dbReference type="EMBL" id="KAF2864489.1"/>
    </source>
</evidence>
<reference evidence="4" key="1">
    <citation type="journal article" date="2020" name="Stud. Mycol.">
        <title>101 Dothideomycetes genomes: a test case for predicting lifestyles and emergence of pathogens.</title>
        <authorList>
            <person name="Haridas S."/>
            <person name="Albert R."/>
            <person name="Binder M."/>
            <person name="Bloem J."/>
            <person name="Labutti K."/>
            <person name="Salamov A."/>
            <person name="Andreopoulos B."/>
            <person name="Baker S."/>
            <person name="Barry K."/>
            <person name="Bills G."/>
            <person name="Bluhm B."/>
            <person name="Cannon C."/>
            <person name="Castanera R."/>
            <person name="Culley D."/>
            <person name="Daum C."/>
            <person name="Ezra D."/>
            <person name="Gonzalez J."/>
            <person name="Henrissat B."/>
            <person name="Kuo A."/>
            <person name="Liang C."/>
            <person name="Lipzen A."/>
            <person name="Lutzoni F."/>
            <person name="Magnuson J."/>
            <person name="Mondo S."/>
            <person name="Nolan M."/>
            <person name="Ohm R."/>
            <person name="Pangilinan J."/>
            <person name="Park H.-J."/>
            <person name="Ramirez L."/>
            <person name="Alfaro M."/>
            <person name="Sun H."/>
            <person name="Tritt A."/>
            <person name="Yoshinaga Y."/>
            <person name="Zwiers L.-H."/>
            <person name="Turgeon B."/>
            <person name="Goodwin S."/>
            <person name="Spatafora J."/>
            <person name="Crous P."/>
            <person name="Grigoriev I."/>
        </authorList>
    </citation>
    <scope>NUCLEOTIDE SEQUENCE</scope>
    <source>
        <strain evidence="4">CBS 480.64</strain>
    </source>
</reference>
<keyword evidence="3" id="KW-0687">Ribonucleoprotein</keyword>
<name>A0A6A7CBU4_9PEZI</name>
<evidence type="ECO:0000256" key="1">
    <source>
        <dbReference type="ARBA" id="ARBA00006640"/>
    </source>
</evidence>
<dbReference type="PANTHER" id="PTHR41237:SF1">
    <property type="entry name" value="SMALL RIBOSOMAL SUBUNIT PROTEIN BS21M"/>
    <property type="match status" value="1"/>
</dbReference>
<sequence length="110" mass="12759">MLNSFSAGGETSKPSLPALIEKPLPMKLNASVGRTVYVRPDKSMDLARSFRALEVKCAQNKVRKEARTQKFHERPGLKRKRLKSERWRARFKENFRSTVQMVQKLRGQGW</sequence>
<dbReference type="EMBL" id="MU005957">
    <property type="protein sequence ID" value="KAF2864489.1"/>
    <property type="molecule type" value="Genomic_DNA"/>
</dbReference>
<dbReference type="GO" id="GO:0070124">
    <property type="term" value="P:mitochondrial translational initiation"/>
    <property type="evidence" value="ECO:0007669"/>
    <property type="project" value="TreeGrafter"/>
</dbReference>
<dbReference type="PANTHER" id="PTHR41237">
    <property type="entry name" value="37S RIBOSOMAL PROTEIN MRP21, MITOCHONDRIAL"/>
    <property type="match status" value="1"/>
</dbReference>
<dbReference type="OrthoDB" id="2501249at2759"/>
<keyword evidence="5" id="KW-1185">Reference proteome</keyword>
<organism evidence="4 5">
    <name type="scientific">Piedraia hortae CBS 480.64</name>
    <dbReference type="NCBI Taxonomy" id="1314780"/>
    <lineage>
        <taxon>Eukaryota</taxon>
        <taxon>Fungi</taxon>
        <taxon>Dikarya</taxon>
        <taxon>Ascomycota</taxon>
        <taxon>Pezizomycotina</taxon>
        <taxon>Dothideomycetes</taxon>
        <taxon>Dothideomycetidae</taxon>
        <taxon>Capnodiales</taxon>
        <taxon>Piedraiaceae</taxon>
        <taxon>Piedraia</taxon>
    </lineage>
</organism>
<dbReference type="GO" id="GO:0003735">
    <property type="term" value="F:structural constituent of ribosome"/>
    <property type="evidence" value="ECO:0007669"/>
    <property type="project" value="InterPro"/>
</dbReference>
<protein>
    <recommendedName>
        <fullName evidence="6">Ribosomal protein S21</fullName>
    </recommendedName>
</protein>
<dbReference type="Pfam" id="PF01165">
    <property type="entry name" value="Ribosomal_S21"/>
    <property type="match status" value="1"/>
</dbReference>
<dbReference type="GO" id="GO:0005763">
    <property type="term" value="C:mitochondrial small ribosomal subunit"/>
    <property type="evidence" value="ECO:0007669"/>
    <property type="project" value="TreeGrafter"/>
</dbReference>
<dbReference type="AlphaFoldDB" id="A0A6A7CBU4"/>
<dbReference type="Proteomes" id="UP000799421">
    <property type="component" value="Unassembled WGS sequence"/>
</dbReference>
<evidence type="ECO:0008006" key="6">
    <source>
        <dbReference type="Google" id="ProtNLM"/>
    </source>
</evidence>
<dbReference type="InterPro" id="IPR001911">
    <property type="entry name" value="Ribosomal_bS21"/>
</dbReference>
<evidence type="ECO:0000313" key="5">
    <source>
        <dbReference type="Proteomes" id="UP000799421"/>
    </source>
</evidence>
<comment type="similarity">
    <text evidence="1">Belongs to the bacterial ribosomal protein bS21 family.</text>
</comment>
<gene>
    <name evidence="4" type="ORF">K470DRAFT_208573</name>
</gene>
<proteinExistence type="inferred from homology"/>
<accession>A0A6A7CBU4</accession>
<evidence type="ECO:0000256" key="3">
    <source>
        <dbReference type="ARBA" id="ARBA00023274"/>
    </source>
</evidence>
<dbReference type="InterPro" id="IPR052837">
    <property type="entry name" value="Mitoribosomal_bS21"/>
</dbReference>
<keyword evidence="2" id="KW-0689">Ribosomal protein</keyword>